<organism evidence="9 11">
    <name type="scientific">Caldimonas thermodepolymerans</name>
    <dbReference type="NCBI Taxonomy" id="215580"/>
    <lineage>
        <taxon>Bacteria</taxon>
        <taxon>Pseudomonadati</taxon>
        <taxon>Pseudomonadota</taxon>
        <taxon>Betaproteobacteria</taxon>
        <taxon>Burkholderiales</taxon>
        <taxon>Sphaerotilaceae</taxon>
        <taxon>Caldimonas</taxon>
    </lineage>
</organism>
<keyword evidence="11" id="KW-1185">Reference proteome</keyword>
<name>A0A2S5T2S5_9BURK</name>
<feature type="transmembrane region" description="Helical" evidence="7">
    <location>
        <begin position="100"/>
        <end position="125"/>
    </location>
</feature>
<comment type="similarity">
    <text evidence="7">Belongs to the TRAP transporter large permease family.</text>
</comment>
<evidence type="ECO:0000256" key="7">
    <source>
        <dbReference type="RuleBase" id="RU369079"/>
    </source>
</evidence>
<dbReference type="OrthoDB" id="9796052at2"/>
<dbReference type="GO" id="GO:0022857">
    <property type="term" value="F:transmembrane transporter activity"/>
    <property type="evidence" value="ECO:0007669"/>
    <property type="project" value="UniProtKB-UniRule"/>
</dbReference>
<accession>A0A2S5T2S5</accession>
<feature type="transmembrane region" description="Helical" evidence="7">
    <location>
        <begin position="274"/>
        <end position="292"/>
    </location>
</feature>
<keyword evidence="3 7" id="KW-0997">Cell inner membrane</keyword>
<dbReference type="RefSeq" id="WP_104358023.1">
    <property type="nucleotide sequence ID" value="NZ_CALFFA010000048.1"/>
</dbReference>
<keyword evidence="5 7" id="KW-1133">Transmembrane helix</keyword>
<dbReference type="Proteomes" id="UP000294772">
    <property type="component" value="Unassembled WGS sequence"/>
</dbReference>
<feature type="domain" description="TRAP C4-dicarboxylate transport system permease DctM subunit" evidence="8">
    <location>
        <begin position="13"/>
        <end position="431"/>
    </location>
</feature>
<comment type="function">
    <text evidence="7">Part of the tripartite ATP-independent periplasmic (TRAP) transport system.</text>
</comment>
<dbReference type="GO" id="GO:0005886">
    <property type="term" value="C:plasma membrane"/>
    <property type="evidence" value="ECO:0007669"/>
    <property type="project" value="UniProtKB-SubCell"/>
</dbReference>
<dbReference type="EMBL" id="PSNY01000013">
    <property type="protein sequence ID" value="PPE69290.1"/>
    <property type="molecule type" value="Genomic_DNA"/>
</dbReference>
<feature type="transmembrane region" description="Helical" evidence="7">
    <location>
        <begin position="368"/>
        <end position="394"/>
    </location>
</feature>
<dbReference type="InterPro" id="IPR010656">
    <property type="entry name" value="DctM"/>
</dbReference>
<evidence type="ECO:0000313" key="12">
    <source>
        <dbReference type="Proteomes" id="UP000294772"/>
    </source>
</evidence>
<evidence type="ECO:0000256" key="4">
    <source>
        <dbReference type="ARBA" id="ARBA00022692"/>
    </source>
</evidence>
<evidence type="ECO:0000313" key="11">
    <source>
        <dbReference type="Proteomes" id="UP000239406"/>
    </source>
</evidence>
<proteinExistence type="inferred from homology"/>
<dbReference type="EMBL" id="SLXF01000011">
    <property type="protein sequence ID" value="TCP04179.1"/>
    <property type="molecule type" value="Genomic_DNA"/>
</dbReference>
<keyword evidence="7" id="KW-0813">Transport</keyword>
<comment type="subunit">
    <text evidence="7">The complex comprises the extracytoplasmic solute receptor protein and the two transmembrane proteins.</text>
</comment>
<evidence type="ECO:0000256" key="3">
    <source>
        <dbReference type="ARBA" id="ARBA00022519"/>
    </source>
</evidence>
<keyword evidence="6 7" id="KW-0472">Membrane</keyword>
<dbReference type="PANTHER" id="PTHR33362:SF5">
    <property type="entry name" value="C4-DICARBOXYLATE TRAP TRANSPORTER LARGE PERMEASE PROTEIN DCTM"/>
    <property type="match status" value="1"/>
</dbReference>
<dbReference type="Pfam" id="PF06808">
    <property type="entry name" value="DctM"/>
    <property type="match status" value="1"/>
</dbReference>
<evidence type="ECO:0000313" key="10">
    <source>
        <dbReference type="EMBL" id="TCP04179.1"/>
    </source>
</evidence>
<feature type="transmembrane region" description="Helical" evidence="7">
    <location>
        <begin position="6"/>
        <end position="38"/>
    </location>
</feature>
<dbReference type="Proteomes" id="UP000239406">
    <property type="component" value="Unassembled WGS sequence"/>
</dbReference>
<feature type="transmembrane region" description="Helical" evidence="7">
    <location>
        <begin position="340"/>
        <end position="362"/>
    </location>
</feature>
<feature type="transmembrane region" description="Helical" evidence="7">
    <location>
        <begin position="419"/>
        <end position="440"/>
    </location>
</feature>
<evidence type="ECO:0000256" key="5">
    <source>
        <dbReference type="ARBA" id="ARBA00022989"/>
    </source>
</evidence>
<sequence length="441" mass="46567">MSGTTIGIVMFSAMLVLMALRVPIAAAMFIPGAIGYWAMTSDLALLNTLKGSAVARLTVYDLSVIPLFLLMGQFATQGGLSRDLFRAAAAFIGHIRGGLGMAAVMAAAAFGAVCGSSVATSATIAQVAYPEMKAHGYAGRLSTGVLATSGSLGILIPPSVPLVVYAILTEQNIAKLFAAAFVPGMIAALGYIVVTAIYCRVRPDLAQPAEPLPWRERWKALAGVWPIATVFVVVFGGIYLGVFTPTEGAAVGALGTFVAGLVKRELTLQGIRNAFLGMAETSAMVFMIFLGADMMNASLALTQMPANLAQWVAGLDIAPLVVVACVLVFYVILGCVMDELSMVLLTIPVLFPAIMGLELWNLDLQEKAIWFGVLVLMVVQIGLIAPPVGLNVYVVNSICKDVPMVETYKGVLPFLLSDVLRVAMLLFVPALSLGAVWWLFD</sequence>
<evidence type="ECO:0000256" key="2">
    <source>
        <dbReference type="ARBA" id="ARBA00022475"/>
    </source>
</evidence>
<comment type="subcellular location">
    <subcellularLocation>
        <location evidence="1 7">Cell inner membrane</location>
        <topology evidence="1 7">Multi-pass membrane protein</topology>
    </subcellularLocation>
</comment>
<keyword evidence="4 7" id="KW-0812">Transmembrane</keyword>
<comment type="caution">
    <text evidence="7">Lacks conserved residue(s) required for the propagation of feature annotation.</text>
</comment>
<evidence type="ECO:0000256" key="1">
    <source>
        <dbReference type="ARBA" id="ARBA00004429"/>
    </source>
</evidence>
<dbReference type="InterPro" id="IPR004681">
    <property type="entry name" value="TRAP_DctM"/>
</dbReference>
<feature type="transmembrane region" description="Helical" evidence="7">
    <location>
        <begin position="176"/>
        <end position="199"/>
    </location>
</feature>
<feature type="transmembrane region" description="Helical" evidence="7">
    <location>
        <begin position="59"/>
        <end position="80"/>
    </location>
</feature>
<reference evidence="10 12" key="2">
    <citation type="submission" date="2019-03" db="EMBL/GenBank/DDBJ databases">
        <title>Genomic Encyclopedia of Type Strains, Phase IV (KMG-IV): sequencing the most valuable type-strain genomes for metagenomic binning, comparative biology and taxonomic classification.</title>
        <authorList>
            <person name="Goeker M."/>
        </authorList>
    </citation>
    <scope>NUCLEOTIDE SEQUENCE [LARGE SCALE GENOMIC DNA]</scope>
    <source>
        <strain evidence="10 12">DSM 15264</strain>
    </source>
</reference>
<evidence type="ECO:0000259" key="8">
    <source>
        <dbReference type="Pfam" id="PF06808"/>
    </source>
</evidence>
<dbReference type="NCBIfam" id="TIGR00786">
    <property type="entry name" value="dctM"/>
    <property type="match status" value="1"/>
</dbReference>
<feature type="transmembrane region" description="Helical" evidence="7">
    <location>
        <begin position="312"/>
        <end position="333"/>
    </location>
</feature>
<evidence type="ECO:0000313" key="9">
    <source>
        <dbReference type="EMBL" id="PPE69290.1"/>
    </source>
</evidence>
<keyword evidence="2" id="KW-1003">Cell membrane</keyword>
<dbReference type="PANTHER" id="PTHR33362">
    <property type="entry name" value="SIALIC ACID TRAP TRANSPORTER PERMEASE PROTEIN SIAT-RELATED"/>
    <property type="match status" value="1"/>
</dbReference>
<protein>
    <recommendedName>
        <fullName evidence="7">TRAP transporter large permease protein</fullName>
    </recommendedName>
</protein>
<dbReference type="PIRSF" id="PIRSF006066">
    <property type="entry name" value="HI0050"/>
    <property type="match status" value="1"/>
</dbReference>
<reference evidence="9 11" key="1">
    <citation type="submission" date="2018-02" db="EMBL/GenBank/DDBJ databases">
        <title>Reclassifiation of [Polyangium] brachysporum DSM 7029 as Guopingzhaonella breviflexa gen. nov., sp. nov., a member of the family Comamonadaceae.</title>
        <authorList>
            <person name="Tang B."/>
        </authorList>
    </citation>
    <scope>NUCLEOTIDE SEQUENCE [LARGE SCALE GENOMIC DNA]</scope>
    <source>
        <strain evidence="9 11">DSM 15344</strain>
    </source>
</reference>
<evidence type="ECO:0000256" key="6">
    <source>
        <dbReference type="ARBA" id="ARBA00023136"/>
    </source>
</evidence>
<comment type="caution">
    <text evidence="9">The sequence shown here is derived from an EMBL/GenBank/DDBJ whole genome shotgun (WGS) entry which is preliminary data.</text>
</comment>
<feature type="transmembrane region" description="Helical" evidence="7">
    <location>
        <begin position="220"/>
        <end position="240"/>
    </location>
</feature>
<gene>
    <name evidence="9" type="ORF">C1702_12390</name>
    <name evidence="10" type="ORF">EV676_11180</name>
</gene>
<dbReference type="AlphaFoldDB" id="A0A2S5T2S5"/>